<organism evidence="3 4">
    <name type="scientific">Agrobacterium genomosp. 2 str. CFBP 5494</name>
    <dbReference type="NCBI Taxonomy" id="1183436"/>
    <lineage>
        <taxon>Bacteria</taxon>
        <taxon>Pseudomonadati</taxon>
        <taxon>Pseudomonadota</taxon>
        <taxon>Alphaproteobacteria</taxon>
        <taxon>Hyphomicrobiales</taxon>
        <taxon>Rhizobiaceae</taxon>
        <taxon>Rhizobium/Agrobacterium group</taxon>
        <taxon>Agrobacterium</taxon>
        <taxon>Agrobacterium tumefaciens complex</taxon>
    </lineage>
</organism>
<sequence length="232" mass="25816">MIDQNRLRVATVGVNRETVKRLCDNVSLSGTAIFVDEIRELERISDFIVRTLPNIVVVGINSQVSEFDAHIVRGSLRSARTDAAVICVATDELIDKVPEIYEAGIHNILLESDIAMEFSRAITIIAGGGNYISRRIFGLIREPNIRSFYSALNTTPANAKDMESGPLSHREEMVLKLFAFGFSTKEIASELKVSTKTVETYKARASEKLDLRSRVSIVKYGCRSGWFSVLLN</sequence>
<dbReference type="InterPro" id="IPR016032">
    <property type="entry name" value="Sig_transdc_resp-reg_C-effctor"/>
</dbReference>
<dbReference type="SMART" id="SM00421">
    <property type="entry name" value="HTH_LUXR"/>
    <property type="match status" value="1"/>
</dbReference>
<dbReference type="PRINTS" id="PR00038">
    <property type="entry name" value="HTHLUXR"/>
</dbReference>
<dbReference type="EMBL" id="FBVY01000038">
    <property type="protein sequence ID" value="CUX00471.1"/>
    <property type="molecule type" value="Genomic_DNA"/>
</dbReference>
<gene>
    <name evidence="3" type="ORF">AGR2A_Lc90019</name>
</gene>
<protein>
    <recommendedName>
        <fullName evidence="2">HTH luxR-type domain-containing protein</fullName>
    </recommendedName>
</protein>
<dbReference type="InterPro" id="IPR000792">
    <property type="entry name" value="Tscrpt_reg_LuxR_C"/>
</dbReference>
<dbReference type="Pfam" id="PF00196">
    <property type="entry name" value="GerE"/>
    <property type="match status" value="1"/>
</dbReference>
<dbReference type="CDD" id="cd06170">
    <property type="entry name" value="LuxR_C_like"/>
    <property type="match status" value="1"/>
</dbReference>
<dbReference type="Gene3D" id="3.40.50.2300">
    <property type="match status" value="1"/>
</dbReference>
<dbReference type="PROSITE" id="PS00622">
    <property type="entry name" value="HTH_LUXR_1"/>
    <property type="match status" value="1"/>
</dbReference>
<dbReference type="InterPro" id="IPR039420">
    <property type="entry name" value="WalR-like"/>
</dbReference>
<dbReference type="SUPFAM" id="SSF46894">
    <property type="entry name" value="C-terminal effector domain of the bipartite response regulators"/>
    <property type="match status" value="1"/>
</dbReference>
<reference evidence="3 4" key="1">
    <citation type="submission" date="2016-01" db="EMBL/GenBank/DDBJ databases">
        <authorList>
            <person name="Regsiter A."/>
            <person name="william w."/>
        </authorList>
    </citation>
    <scope>NUCLEOTIDE SEQUENCE [LARGE SCALE GENOMIC DNA]</scope>
    <source>
        <strain evidence="3 4">CFBP 5494</strain>
    </source>
</reference>
<dbReference type="GO" id="GO:0003677">
    <property type="term" value="F:DNA binding"/>
    <property type="evidence" value="ECO:0007669"/>
    <property type="project" value="UniProtKB-KW"/>
</dbReference>
<dbReference type="PROSITE" id="PS50043">
    <property type="entry name" value="HTH_LUXR_2"/>
    <property type="match status" value="1"/>
</dbReference>
<dbReference type="Proteomes" id="UP000191933">
    <property type="component" value="Unassembled WGS sequence"/>
</dbReference>
<dbReference type="PANTHER" id="PTHR43214">
    <property type="entry name" value="TWO-COMPONENT RESPONSE REGULATOR"/>
    <property type="match status" value="1"/>
</dbReference>
<keyword evidence="1" id="KW-0238">DNA-binding</keyword>
<proteinExistence type="predicted"/>
<keyword evidence="4" id="KW-1185">Reference proteome</keyword>
<evidence type="ECO:0000313" key="3">
    <source>
        <dbReference type="EMBL" id="CUX00471.1"/>
    </source>
</evidence>
<dbReference type="GO" id="GO:0006355">
    <property type="term" value="P:regulation of DNA-templated transcription"/>
    <property type="evidence" value="ECO:0007669"/>
    <property type="project" value="InterPro"/>
</dbReference>
<dbReference type="RefSeq" id="WP_080823310.1">
    <property type="nucleotide sequence ID" value="NZ_LT009719.1"/>
</dbReference>
<evidence type="ECO:0000313" key="4">
    <source>
        <dbReference type="Proteomes" id="UP000191933"/>
    </source>
</evidence>
<dbReference type="AlphaFoldDB" id="A0A9W5B5R4"/>
<evidence type="ECO:0000259" key="2">
    <source>
        <dbReference type="PROSITE" id="PS50043"/>
    </source>
</evidence>
<evidence type="ECO:0000256" key="1">
    <source>
        <dbReference type="ARBA" id="ARBA00023125"/>
    </source>
</evidence>
<name>A0A9W5B5R4_9HYPH</name>
<accession>A0A9W5B5R4</accession>
<comment type="caution">
    <text evidence="3">The sequence shown here is derived from an EMBL/GenBank/DDBJ whole genome shotgun (WGS) entry which is preliminary data.</text>
</comment>
<feature type="domain" description="HTH luxR-type" evidence="2">
    <location>
        <begin position="160"/>
        <end position="225"/>
    </location>
</feature>